<protein>
    <recommendedName>
        <fullName evidence="4">SdpI/YhfL protein family protein</fullName>
    </recommendedName>
</protein>
<reference evidence="2 3" key="1">
    <citation type="submission" date="2016-09" db="EMBL/GenBank/DDBJ databases">
        <title>Pseudonocardia autotrophica DSM535, a candidate organism with high potential of specific P450 cytochromes.</title>
        <authorList>
            <person name="Grumaz C."/>
            <person name="Vainshtein Y."/>
            <person name="Kirstahler P."/>
            <person name="Sohn K."/>
        </authorList>
    </citation>
    <scope>NUCLEOTIDE SEQUENCE [LARGE SCALE GENOMIC DNA]</scope>
    <source>
        <strain evidence="2 3">DSM 535</strain>
    </source>
</reference>
<keyword evidence="3" id="KW-1185">Reference proteome</keyword>
<dbReference type="InterPro" id="IPR025962">
    <property type="entry name" value="SdpI/YhfL"/>
</dbReference>
<evidence type="ECO:0000313" key="2">
    <source>
        <dbReference type="EMBL" id="OSY37207.1"/>
    </source>
</evidence>
<evidence type="ECO:0000313" key="3">
    <source>
        <dbReference type="Proteomes" id="UP000194360"/>
    </source>
</evidence>
<accession>A0A1Y2MR68</accession>
<dbReference type="Proteomes" id="UP000194360">
    <property type="component" value="Unassembled WGS sequence"/>
</dbReference>
<evidence type="ECO:0008006" key="4">
    <source>
        <dbReference type="Google" id="ProtNLM"/>
    </source>
</evidence>
<feature type="transmembrane region" description="Helical" evidence="1">
    <location>
        <begin position="87"/>
        <end position="110"/>
    </location>
</feature>
<dbReference type="EMBL" id="MIGB01000032">
    <property type="protein sequence ID" value="OSY37207.1"/>
    <property type="molecule type" value="Genomic_DNA"/>
</dbReference>
<name>A0A1Y2MR68_PSEAH</name>
<keyword evidence="1" id="KW-0812">Transmembrane</keyword>
<evidence type="ECO:0000256" key="1">
    <source>
        <dbReference type="SAM" id="Phobius"/>
    </source>
</evidence>
<keyword evidence="1" id="KW-1133">Transmembrane helix</keyword>
<comment type="caution">
    <text evidence="2">The sequence shown here is derived from an EMBL/GenBank/DDBJ whole genome shotgun (WGS) entry which is preliminary data.</text>
</comment>
<dbReference type="AlphaFoldDB" id="A0A1Y2MR68"/>
<dbReference type="RefSeq" id="WP_158092266.1">
    <property type="nucleotide sequence ID" value="NZ_AP018920.1"/>
</dbReference>
<feature type="transmembrane region" description="Helical" evidence="1">
    <location>
        <begin position="63"/>
        <end position="80"/>
    </location>
</feature>
<organism evidence="2 3">
    <name type="scientific">Pseudonocardia autotrophica</name>
    <name type="common">Amycolata autotrophica</name>
    <name type="synonym">Nocardia autotrophica</name>
    <dbReference type="NCBI Taxonomy" id="2074"/>
    <lineage>
        <taxon>Bacteria</taxon>
        <taxon>Bacillati</taxon>
        <taxon>Actinomycetota</taxon>
        <taxon>Actinomycetes</taxon>
        <taxon>Pseudonocardiales</taxon>
        <taxon>Pseudonocardiaceae</taxon>
        <taxon>Pseudonocardia</taxon>
    </lineage>
</organism>
<dbReference type="OrthoDB" id="3697642at2"/>
<gene>
    <name evidence="2" type="ORF">BG845_04901</name>
</gene>
<dbReference type="Pfam" id="PF13630">
    <property type="entry name" value="SdpI"/>
    <property type="match status" value="1"/>
</dbReference>
<sequence>MPTTLRLVLAALLLLAGAVLVVLAVLGASGRLPRNRFVGVRTPSSLRTADAFALANRVAARPLGAAGVIGLVGGSALLLVDRGGAAPWVLAVIALAGMVVMAGLGGSFGARAAEIAIAQQAPAPSCAGACAGCDLVAGCGAESDRQAGERSSGSGR</sequence>
<keyword evidence="1" id="KW-0472">Membrane</keyword>
<proteinExistence type="predicted"/>